<protein>
    <submittedName>
        <fullName evidence="3">Glycosyltransferase</fullName>
    </submittedName>
    <submittedName>
        <fullName evidence="2">Undecaprenyl-phosphate 4-deoxy-4-formamido-L-arabinose transferase</fullName>
        <ecNumber evidence="2">2.4.2.53</ecNumber>
    </submittedName>
</protein>
<dbReference type="EMBL" id="WWSB01000010">
    <property type="protein sequence ID" value="MZK18272.1"/>
    <property type="molecule type" value="Genomic_DNA"/>
</dbReference>
<dbReference type="PANTHER" id="PTHR48090">
    <property type="entry name" value="UNDECAPRENYL-PHOSPHATE 4-DEOXY-4-FORMAMIDO-L-ARABINOSE TRANSFERASE-RELATED"/>
    <property type="match status" value="1"/>
</dbReference>
<proteinExistence type="predicted"/>
<feature type="domain" description="Glycosyltransferase 2-like" evidence="1">
    <location>
        <begin position="7"/>
        <end position="163"/>
    </location>
</feature>
<dbReference type="InterPro" id="IPR029044">
    <property type="entry name" value="Nucleotide-diphossugar_trans"/>
</dbReference>
<dbReference type="CDD" id="cd04179">
    <property type="entry name" value="DPM_DPG-synthase_like"/>
    <property type="match status" value="1"/>
</dbReference>
<dbReference type="SUPFAM" id="SSF53448">
    <property type="entry name" value="Nucleotide-diphospho-sugar transferases"/>
    <property type="match status" value="1"/>
</dbReference>
<evidence type="ECO:0000313" key="4">
    <source>
        <dbReference type="Proteomes" id="UP000095439"/>
    </source>
</evidence>
<reference evidence="3 5" key="2">
    <citation type="journal article" date="2019" name="Nat. Med.">
        <title>A library of human gut bacterial isolates paired with longitudinal multiomics data enables mechanistic microbiome research.</title>
        <authorList>
            <person name="Poyet M."/>
            <person name="Groussin M."/>
            <person name="Gibbons S.M."/>
            <person name="Avila-Pacheco J."/>
            <person name="Jiang X."/>
            <person name="Kearney S.M."/>
            <person name="Perrotta A.R."/>
            <person name="Berdy B."/>
            <person name="Zhao S."/>
            <person name="Lieberman T.D."/>
            <person name="Swanson P.K."/>
            <person name="Smith M."/>
            <person name="Roesemann S."/>
            <person name="Alexander J.E."/>
            <person name="Rich S.A."/>
            <person name="Livny J."/>
            <person name="Vlamakis H."/>
            <person name="Clish C."/>
            <person name="Bullock K."/>
            <person name="Deik A."/>
            <person name="Scott J."/>
            <person name="Pierce K.A."/>
            <person name="Xavier R.J."/>
            <person name="Alm E.J."/>
        </authorList>
    </citation>
    <scope>NUCLEOTIDE SEQUENCE [LARGE SCALE GENOMIC DNA]</scope>
    <source>
        <strain evidence="3 5">BIOML-A7</strain>
    </source>
</reference>
<dbReference type="InterPro" id="IPR050256">
    <property type="entry name" value="Glycosyltransferase_2"/>
</dbReference>
<sequence>MKSELLIVIPAYNEEENIENVVTFIKNKYSQYDYIVVNDGSKDRTADICRSKGYEMLNLPVNLGLAGAFQAGLKYAYTKGYSYAIQFDADGQHRPEFIEPMLNRIKEGYDIVIGSRFINQKKEKSLRMIGSKMLTVAIKITTGKRVADPTSGMRMFSHKMIKEFAQNLNYGPEPDTVSYLLKNGAEISEVPVNMDERVAGESYLNLTNAAKYMVKMLISILFVQNFRKRG</sequence>
<dbReference type="AlphaFoldDB" id="A0A174C1V8"/>
<dbReference type="InterPro" id="IPR001173">
    <property type="entry name" value="Glyco_trans_2-like"/>
</dbReference>
<dbReference type="PANTHER" id="PTHR48090:SF7">
    <property type="entry name" value="RFBJ PROTEIN"/>
    <property type="match status" value="1"/>
</dbReference>
<dbReference type="EMBL" id="CYYY01000010">
    <property type="protein sequence ID" value="CUO06299.1"/>
    <property type="molecule type" value="Genomic_DNA"/>
</dbReference>
<reference evidence="2 4" key="1">
    <citation type="submission" date="2015-09" db="EMBL/GenBank/DDBJ databases">
        <authorList>
            <consortium name="Pathogen Informatics"/>
        </authorList>
    </citation>
    <scope>NUCLEOTIDE SEQUENCE [LARGE SCALE GENOMIC DNA]</scope>
    <source>
        <strain evidence="2 4">2789STDY5608866</strain>
    </source>
</reference>
<dbReference type="EC" id="2.4.2.53" evidence="2"/>
<gene>
    <name evidence="2" type="primary">arnC</name>
    <name evidence="2" type="ORF">ERS852423_02167</name>
    <name evidence="3" type="ORF">GT565_09125</name>
</gene>
<dbReference type="GO" id="GO:0099621">
    <property type="term" value="F:undecaprenyl-phosphate 4-deoxy-4-formamido-L-arabinose transferase activity"/>
    <property type="evidence" value="ECO:0007669"/>
    <property type="project" value="UniProtKB-EC"/>
</dbReference>
<dbReference type="Proteomes" id="UP000095439">
    <property type="component" value="Unassembled WGS sequence"/>
</dbReference>
<keyword evidence="2" id="KW-0328">Glycosyltransferase</keyword>
<evidence type="ECO:0000313" key="2">
    <source>
        <dbReference type="EMBL" id="CUO06299.1"/>
    </source>
</evidence>
<accession>A0A174C1V8</accession>
<keyword evidence="2" id="KW-0808">Transferase</keyword>
<dbReference type="Gene3D" id="3.90.550.10">
    <property type="entry name" value="Spore Coat Polysaccharide Biosynthesis Protein SpsA, Chain A"/>
    <property type="match status" value="1"/>
</dbReference>
<name>A0A174C1V8_9FIRM</name>
<evidence type="ECO:0000259" key="1">
    <source>
        <dbReference type="Pfam" id="PF00535"/>
    </source>
</evidence>
<dbReference type="RefSeq" id="WP_055181859.1">
    <property type="nucleotide sequence ID" value="NZ_CABIWY010000010.1"/>
</dbReference>
<dbReference type="Proteomes" id="UP000446719">
    <property type="component" value="Unassembled WGS sequence"/>
</dbReference>
<evidence type="ECO:0000313" key="3">
    <source>
        <dbReference type="EMBL" id="MZK18272.1"/>
    </source>
</evidence>
<organism evidence="2 4">
    <name type="scientific">Dorea longicatena</name>
    <dbReference type="NCBI Taxonomy" id="88431"/>
    <lineage>
        <taxon>Bacteria</taxon>
        <taxon>Bacillati</taxon>
        <taxon>Bacillota</taxon>
        <taxon>Clostridia</taxon>
        <taxon>Lachnospirales</taxon>
        <taxon>Lachnospiraceae</taxon>
        <taxon>Dorea</taxon>
    </lineage>
</organism>
<evidence type="ECO:0000313" key="5">
    <source>
        <dbReference type="Proteomes" id="UP000446719"/>
    </source>
</evidence>
<dbReference type="Pfam" id="PF00535">
    <property type="entry name" value="Glycos_transf_2"/>
    <property type="match status" value="1"/>
</dbReference>